<accession>A0A162R0M9</accession>
<gene>
    <name evidence="1" type="ORF">APZ42_013287</name>
</gene>
<dbReference type="Proteomes" id="UP000076858">
    <property type="component" value="Unassembled WGS sequence"/>
</dbReference>
<evidence type="ECO:0000313" key="1">
    <source>
        <dbReference type="EMBL" id="KZS20120.1"/>
    </source>
</evidence>
<dbReference type="EMBL" id="LRGB01000245">
    <property type="protein sequence ID" value="KZS20120.1"/>
    <property type="molecule type" value="Genomic_DNA"/>
</dbReference>
<sequence length="75" mass="8058">MNAPSVCSLLTCPCRNTRPDALLSIARNRPSFSLVMGDEVTLRSTSPFECATDDSALCYGPYSARPTFVLAKTAV</sequence>
<evidence type="ECO:0000313" key="2">
    <source>
        <dbReference type="Proteomes" id="UP000076858"/>
    </source>
</evidence>
<protein>
    <submittedName>
        <fullName evidence="1">Uncharacterized protein</fullName>
    </submittedName>
</protein>
<keyword evidence="2" id="KW-1185">Reference proteome</keyword>
<name>A0A162R0M9_9CRUS</name>
<comment type="caution">
    <text evidence="1">The sequence shown here is derived from an EMBL/GenBank/DDBJ whole genome shotgun (WGS) entry which is preliminary data.</text>
</comment>
<dbReference type="AlphaFoldDB" id="A0A162R0M9"/>
<reference evidence="1 2" key="1">
    <citation type="submission" date="2016-03" db="EMBL/GenBank/DDBJ databases">
        <title>EvidentialGene: Evidence-directed Construction of Genes on Genomes.</title>
        <authorList>
            <person name="Gilbert D.G."/>
            <person name="Choi J.-H."/>
            <person name="Mockaitis K."/>
            <person name="Colbourne J."/>
            <person name="Pfrender M."/>
        </authorList>
    </citation>
    <scope>NUCLEOTIDE SEQUENCE [LARGE SCALE GENOMIC DNA]</scope>
    <source>
        <strain evidence="1 2">Xinb3</strain>
        <tissue evidence="1">Complete organism</tissue>
    </source>
</reference>
<proteinExistence type="predicted"/>
<organism evidence="1 2">
    <name type="scientific">Daphnia magna</name>
    <dbReference type="NCBI Taxonomy" id="35525"/>
    <lineage>
        <taxon>Eukaryota</taxon>
        <taxon>Metazoa</taxon>
        <taxon>Ecdysozoa</taxon>
        <taxon>Arthropoda</taxon>
        <taxon>Crustacea</taxon>
        <taxon>Branchiopoda</taxon>
        <taxon>Diplostraca</taxon>
        <taxon>Cladocera</taxon>
        <taxon>Anomopoda</taxon>
        <taxon>Daphniidae</taxon>
        <taxon>Daphnia</taxon>
    </lineage>
</organism>